<keyword evidence="4 6" id="KW-1133">Transmembrane helix</keyword>
<keyword evidence="9" id="KW-1185">Reference proteome</keyword>
<gene>
    <name evidence="8" type="ORF">J2S03_003330</name>
</gene>
<dbReference type="RefSeq" id="WP_274454816.1">
    <property type="nucleotide sequence ID" value="NZ_CP067097.1"/>
</dbReference>
<dbReference type="InterPro" id="IPR036259">
    <property type="entry name" value="MFS_trans_sf"/>
</dbReference>
<feature type="transmembrane region" description="Helical" evidence="6">
    <location>
        <begin position="21"/>
        <end position="40"/>
    </location>
</feature>
<keyword evidence="3 6" id="KW-0812">Transmembrane</keyword>
<accession>A0ABT9XMB4</accession>
<dbReference type="PROSITE" id="PS50850">
    <property type="entry name" value="MFS"/>
    <property type="match status" value="1"/>
</dbReference>
<evidence type="ECO:0000256" key="2">
    <source>
        <dbReference type="ARBA" id="ARBA00022448"/>
    </source>
</evidence>
<dbReference type="Gene3D" id="1.20.1250.20">
    <property type="entry name" value="MFS general substrate transporter like domains"/>
    <property type="match status" value="1"/>
</dbReference>
<reference evidence="8 9" key="1">
    <citation type="submission" date="2023-07" db="EMBL/GenBank/DDBJ databases">
        <title>Genomic Encyclopedia of Type Strains, Phase IV (KMG-IV): sequencing the most valuable type-strain genomes for metagenomic binning, comparative biology and taxonomic classification.</title>
        <authorList>
            <person name="Goeker M."/>
        </authorList>
    </citation>
    <scope>NUCLEOTIDE SEQUENCE [LARGE SCALE GENOMIC DNA]</scope>
    <source>
        <strain evidence="8 9">DSM 4006</strain>
    </source>
</reference>
<keyword evidence="5 6" id="KW-0472">Membrane</keyword>
<evidence type="ECO:0000256" key="3">
    <source>
        <dbReference type="ARBA" id="ARBA00022692"/>
    </source>
</evidence>
<proteinExistence type="predicted"/>
<evidence type="ECO:0000256" key="1">
    <source>
        <dbReference type="ARBA" id="ARBA00004651"/>
    </source>
</evidence>
<evidence type="ECO:0000256" key="5">
    <source>
        <dbReference type="ARBA" id="ARBA00023136"/>
    </source>
</evidence>
<organism evidence="8 9">
    <name type="scientific">Alicyclobacillus cycloheptanicus</name>
    <dbReference type="NCBI Taxonomy" id="1457"/>
    <lineage>
        <taxon>Bacteria</taxon>
        <taxon>Bacillati</taxon>
        <taxon>Bacillota</taxon>
        <taxon>Bacilli</taxon>
        <taxon>Bacillales</taxon>
        <taxon>Alicyclobacillaceae</taxon>
        <taxon>Alicyclobacillus</taxon>
    </lineage>
</organism>
<dbReference type="SUPFAM" id="SSF103473">
    <property type="entry name" value="MFS general substrate transporter"/>
    <property type="match status" value="1"/>
</dbReference>
<comment type="caution">
    <text evidence="8">The sequence shown here is derived from an EMBL/GenBank/DDBJ whole genome shotgun (WGS) entry which is preliminary data.</text>
</comment>
<keyword evidence="2" id="KW-0813">Transport</keyword>
<feature type="transmembrane region" description="Helical" evidence="6">
    <location>
        <begin position="60"/>
        <end position="81"/>
    </location>
</feature>
<name>A0ABT9XMB4_9BACL</name>
<sequence>MSVKQLQEDVVQVGRIRYKRSSYVSVVVVMTFIGWFLASFDSNMPGLALPLILKDLHMSIGVGGLILSLGFLASSLFGLVVGPMMDRLA</sequence>
<evidence type="ECO:0000256" key="4">
    <source>
        <dbReference type="ARBA" id="ARBA00022989"/>
    </source>
</evidence>
<dbReference type="EMBL" id="JAUSTP010000045">
    <property type="protein sequence ID" value="MDQ0191459.1"/>
    <property type="molecule type" value="Genomic_DNA"/>
</dbReference>
<evidence type="ECO:0000256" key="6">
    <source>
        <dbReference type="SAM" id="Phobius"/>
    </source>
</evidence>
<evidence type="ECO:0000259" key="7">
    <source>
        <dbReference type="PROSITE" id="PS50850"/>
    </source>
</evidence>
<dbReference type="Proteomes" id="UP001232973">
    <property type="component" value="Unassembled WGS sequence"/>
</dbReference>
<dbReference type="InterPro" id="IPR020846">
    <property type="entry name" value="MFS_dom"/>
</dbReference>
<feature type="domain" description="Major facilitator superfamily (MFS) profile" evidence="7">
    <location>
        <begin position="27"/>
        <end position="89"/>
    </location>
</feature>
<evidence type="ECO:0000313" key="8">
    <source>
        <dbReference type="EMBL" id="MDQ0191459.1"/>
    </source>
</evidence>
<comment type="subcellular location">
    <subcellularLocation>
        <location evidence="1">Cell membrane</location>
        <topology evidence="1">Multi-pass membrane protein</topology>
    </subcellularLocation>
</comment>
<evidence type="ECO:0000313" key="9">
    <source>
        <dbReference type="Proteomes" id="UP001232973"/>
    </source>
</evidence>
<protein>
    <submittedName>
        <fullName evidence="8">MFS family permease</fullName>
    </submittedName>
</protein>